<dbReference type="EMBL" id="JAIWIU010000066">
    <property type="protein sequence ID" value="MCA2016631.1"/>
    <property type="molecule type" value="Genomic_DNA"/>
</dbReference>
<evidence type="ECO:0000313" key="3">
    <source>
        <dbReference type="EMBL" id="MCA2016631.1"/>
    </source>
</evidence>
<gene>
    <name evidence="3" type="ORF">LDJ79_10960</name>
</gene>
<dbReference type="RefSeq" id="WP_225250600.1">
    <property type="nucleotide sequence ID" value="NZ_JAIWIU010000066.1"/>
</dbReference>
<dbReference type="PANTHER" id="PTHR30160">
    <property type="entry name" value="TETRAACYLDISACCHARIDE 4'-KINASE-RELATED"/>
    <property type="match status" value="1"/>
</dbReference>
<sequence length="319" mass="35691">MIRIAVFNVGRKCFGNTILQIPFFIGLKKKYPGCHITLFTSQETSQVLLFDGCIDEIISDRKLSLFNLTNKLRKGNFDSVFNLRRTSGRIHLSCFLSGVKDRYAYTTSSVYEPIYRYNKVIKKGTSYPALAYMSLLNSVLNSNYDTDIIKEIGSSDGQPKSLTLLPGGSSEQKKWPIEKYLDATRQLLSDTSGSEKIEQVNIVLGPQEEEYLSQIPESIGVVPVRIHKQPNVKQLVELASQSVLALSNDCGPGHIFQMSKVPMVVLFGWIDGVSPYHVIQEWFLSHNNSCAVTPDVELKQVDTIPVEKVVGMARVVAHL</sequence>
<dbReference type="InterPro" id="IPR002201">
    <property type="entry name" value="Glyco_trans_9"/>
</dbReference>
<evidence type="ECO:0000313" key="4">
    <source>
        <dbReference type="Proteomes" id="UP001199044"/>
    </source>
</evidence>
<name>A0ABS7YLS0_9VIBR</name>
<dbReference type="Gene3D" id="3.40.50.2000">
    <property type="entry name" value="Glycogen Phosphorylase B"/>
    <property type="match status" value="2"/>
</dbReference>
<dbReference type="Proteomes" id="UP001199044">
    <property type="component" value="Unassembled WGS sequence"/>
</dbReference>
<dbReference type="InterPro" id="IPR051199">
    <property type="entry name" value="LPS_LOS_Heptosyltrfase"/>
</dbReference>
<dbReference type="SUPFAM" id="SSF53756">
    <property type="entry name" value="UDP-Glycosyltransferase/glycogen phosphorylase"/>
    <property type="match status" value="1"/>
</dbReference>
<evidence type="ECO:0000256" key="2">
    <source>
        <dbReference type="ARBA" id="ARBA00022679"/>
    </source>
</evidence>
<keyword evidence="2" id="KW-0808">Transferase</keyword>
<comment type="caution">
    <text evidence="3">The sequence shown here is derived from an EMBL/GenBank/DDBJ whole genome shotgun (WGS) entry which is preliminary data.</text>
</comment>
<reference evidence="4" key="1">
    <citation type="submission" date="2023-07" db="EMBL/GenBank/DDBJ databases">
        <title>Molecular identification of indigenous halophilic bacteria isolated from red sea cost, biodegradation of synthetic dyes and assessment of degraded metabolite toxicity.</title>
        <authorList>
            <person name="Chaieb K."/>
            <person name="Altayb H.N."/>
        </authorList>
    </citation>
    <scope>NUCLEOTIDE SEQUENCE [LARGE SCALE GENOMIC DNA]</scope>
    <source>
        <strain evidence="4">K20</strain>
    </source>
</reference>
<dbReference type="Pfam" id="PF01075">
    <property type="entry name" value="Glyco_transf_9"/>
    <property type="match status" value="1"/>
</dbReference>
<proteinExistence type="predicted"/>
<evidence type="ECO:0000256" key="1">
    <source>
        <dbReference type="ARBA" id="ARBA00022676"/>
    </source>
</evidence>
<accession>A0ABS7YLS0</accession>
<dbReference type="CDD" id="cd03789">
    <property type="entry name" value="GT9_LPS_heptosyltransferase"/>
    <property type="match status" value="1"/>
</dbReference>
<organism evidence="3 4">
    <name type="scientific">Vibrio tritonius</name>
    <dbReference type="NCBI Taxonomy" id="1435069"/>
    <lineage>
        <taxon>Bacteria</taxon>
        <taxon>Pseudomonadati</taxon>
        <taxon>Pseudomonadota</taxon>
        <taxon>Gammaproteobacteria</taxon>
        <taxon>Vibrionales</taxon>
        <taxon>Vibrionaceae</taxon>
        <taxon>Vibrio</taxon>
    </lineage>
</organism>
<protein>
    <submittedName>
        <fullName evidence="3">Uncharacterized protein</fullName>
    </submittedName>
</protein>
<keyword evidence="4" id="KW-1185">Reference proteome</keyword>
<keyword evidence="1" id="KW-0328">Glycosyltransferase</keyword>